<proteinExistence type="inferred from homology"/>
<dbReference type="InterPro" id="IPR010523">
    <property type="entry name" value="XylR_N"/>
</dbReference>
<sequence>MFQKDIKDLDIREIMDYDGNKGEIFINQSRVVLNDTHSLGRLKRDLINVLGFERAKGIMFRYGWYRGEHDARTIVEKYRYKSHDEWLTAGPKIHQTQGFGRVELTKLEFDEHKGTYYGEGFWYASYEAEEYLKHFGKSHRPVCSMMAGYGSGYVSAKFPEKVIFKEQKCRAMGDPYCTWIGKTVQEWGSEIDHESTFFEEINLLSPLDEAYQRIEKQQDAIHLSLQVHRSLMQNVIRGKKLESIASNLNDLLDVPVVIESQDFSIISTAGIPDSDAAQYSQSLFRMNEDQKKSPSFNYILKKLKEENEPVYLYIPDSYGLGHQRIIAPIFLKNELYGFISVVSNNQSQFESYRLCLEGASWVCSLSLLQEKTMVETEQRMLGNFLDEMLSDSIDKEKLMKQGRYLGYNLNVSGYVFLLEKEQDSGELFIYREKMIQQLRNYFYAQGEKCFVTEKSGYLFLLLSEKYMQNNRLTIQEMGRKLLKLLQNSDSHFVWNIGISRKYEDVTEVYRAFREAKQVIDIQKKQPKKEFMITYEELGVFRILLQHENPEELRQLAEEKLGALLQYDREYASELTKTLYYYLYNDCNMYKTAKELNLSPSGFRYRMKRIAELYDGNLHSAEEHYQLYFFLKYFIMTDELDIR</sequence>
<evidence type="ECO:0000256" key="1">
    <source>
        <dbReference type="ARBA" id="ARBA00006754"/>
    </source>
</evidence>
<dbReference type="InterPro" id="IPR025736">
    <property type="entry name" value="PucR_C-HTH_dom"/>
</dbReference>
<feature type="domain" description="4-vinyl reductase 4VR" evidence="2">
    <location>
        <begin position="121"/>
        <end position="183"/>
    </location>
</feature>
<dbReference type="InterPro" id="IPR024096">
    <property type="entry name" value="NO_sig/Golgi_transp_ligand-bd"/>
</dbReference>
<evidence type="ECO:0000313" key="4">
    <source>
        <dbReference type="Proteomes" id="UP001310386"/>
    </source>
</evidence>
<dbReference type="InterPro" id="IPR041522">
    <property type="entry name" value="CdaR_GGDEF"/>
</dbReference>
<dbReference type="Pfam" id="PF17853">
    <property type="entry name" value="GGDEF_2"/>
    <property type="match status" value="1"/>
</dbReference>
<organism evidence="3 4">
    <name type="scientific">Ferviditalea candida</name>
    <dbReference type="NCBI Taxonomy" id="3108399"/>
    <lineage>
        <taxon>Bacteria</taxon>
        <taxon>Bacillati</taxon>
        <taxon>Bacillota</taxon>
        <taxon>Bacilli</taxon>
        <taxon>Bacillales</taxon>
        <taxon>Paenibacillaceae</taxon>
        <taxon>Ferviditalea</taxon>
    </lineage>
</organism>
<accession>A0ABU5ZDB4</accession>
<dbReference type="Proteomes" id="UP001310386">
    <property type="component" value="Unassembled WGS sequence"/>
</dbReference>
<dbReference type="InterPro" id="IPR051448">
    <property type="entry name" value="CdaR-like_regulators"/>
</dbReference>
<comment type="caution">
    <text evidence="3">The sequence shown here is derived from an EMBL/GenBank/DDBJ whole genome shotgun (WGS) entry which is preliminary data.</text>
</comment>
<gene>
    <name evidence="3" type="ORF">VF724_02325</name>
</gene>
<dbReference type="Gene3D" id="3.30.1380.20">
    <property type="entry name" value="Trafficking protein particle complex subunit 3"/>
    <property type="match status" value="1"/>
</dbReference>
<dbReference type="PANTHER" id="PTHR33744:SF1">
    <property type="entry name" value="DNA-BINDING TRANSCRIPTIONAL ACTIVATOR ADER"/>
    <property type="match status" value="1"/>
</dbReference>
<dbReference type="Pfam" id="PF13556">
    <property type="entry name" value="HTH_30"/>
    <property type="match status" value="1"/>
</dbReference>
<evidence type="ECO:0000259" key="2">
    <source>
        <dbReference type="SMART" id="SM00989"/>
    </source>
</evidence>
<name>A0ABU5ZDB4_9BACL</name>
<dbReference type="Gene3D" id="1.10.10.2840">
    <property type="entry name" value="PucR C-terminal helix-turn-helix domain"/>
    <property type="match status" value="1"/>
</dbReference>
<protein>
    <submittedName>
        <fullName evidence="3">XylR N-terminal domain-containing protein</fullName>
    </submittedName>
</protein>
<dbReference type="Pfam" id="PF02830">
    <property type="entry name" value="V4R"/>
    <property type="match status" value="1"/>
</dbReference>
<comment type="similarity">
    <text evidence="1">Belongs to the CdaR family.</text>
</comment>
<dbReference type="SUPFAM" id="SSF111126">
    <property type="entry name" value="Ligand-binding domain in the NO signalling and Golgi transport"/>
    <property type="match status" value="1"/>
</dbReference>
<dbReference type="Pfam" id="PF06505">
    <property type="entry name" value="XylR_N"/>
    <property type="match status" value="1"/>
</dbReference>
<evidence type="ECO:0000313" key="3">
    <source>
        <dbReference type="EMBL" id="MEB3100495.1"/>
    </source>
</evidence>
<dbReference type="InterPro" id="IPR042070">
    <property type="entry name" value="PucR_C-HTH_sf"/>
</dbReference>
<dbReference type="InterPro" id="IPR004096">
    <property type="entry name" value="V4R"/>
</dbReference>
<reference evidence="3" key="1">
    <citation type="submission" date="2023-12" db="EMBL/GenBank/DDBJ databases">
        <title>Fervidustalea candida gen. nov., sp. nov., a novel member of the family Paenibacillaceae isolated from a geothermal area.</title>
        <authorList>
            <person name="Li W.-J."/>
            <person name="Jiao J.-Y."/>
            <person name="Chen Y."/>
        </authorList>
    </citation>
    <scope>NUCLEOTIDE SEQUENCE</scope>
    <source>
        <strain evidence="3">SYSU GA230002</strain>
    </source>
</reference>
<dbReference type="SMART" id="SM00989">
    <property type="entry name" value="V4R"/>
    <property type="match status" value="1"/>
</dbReference>
<keyword evidence="4" id="KW-1185">Reference proteome</keyword>
<dbReference type="EMBL" id="JAYJLD010000002">
    <property type="protein sequence ID" value="MEB3100495.1"/>
    <property type="molecule type" value="Genomic_DNA"/>
</dbReference>
<dbReference type="PANTHER" id="PTHR33744">
    <property type="entry name" value="CARBOHYDRATE DIACID REGULATOR"/>
    <property type="match status" value="1"/>
</dbReference>
<dbReference type="RefSeq" id="WP_371752603.1">
    <property type="nucleotide sequence ID" value="NZ_JAYJLD010000002.1"/>
</dbReference>